<dbReference type="AlphaFoldDB" id="A0AA85BWH0"/>
<dbReference type="WBParaSite" id="SMTH1_81500.1">
    <property type="protein sequence ID" value="SMTH1_81500.1"/>
    <property type="gene ID" value="SMTH1_81500"/>
</dbReference>
<evidence type="ECO:0000313" key="2">
    <source>
        <dbReference type="Proteomes" id="UP000050791"/>
    </source>
</evidence>
<reference evidence="3" key="1">
    <citation type="submission" date="2023-11" db="UniProtKB">
        <authorList>
            <consortium name="WormBaseParasite"/>
        </authorList>
    </citation>
    <scope>IDENTIFICATION</scope>
</reference>
<proteinExistence type="predicted"/>
<dbReference type="Proteomes" id="UP000050791">
    <property type="component" value="Unassembled WGS sequence"/>
</dbReference>
<sequence length="148" mass="16173">MTLSSDRLQLLHERHLEFLIKFRTQLLNHPCFGDTTEVDGLISQLHSELENDCSLHESSTNRISNDTAAIHDPPSGPEMSNSEACPVVGSNPTVSETCTDSEVSSSLEDPLVLPENMSHASNNSQEPGTVLLHTDCPSDQLSTSKIFK</sequence>
<evidence type="ECO:0000256" key="1">
    <source>
        <dbReference type="SAM" id="MobiDB-lite"/>
    </source>
</evidence>
<name>A0AA85BWH0_9TREM</name>
<feature type="region of interest" description="Disordered" evidence="1">
    <location>
        <begin position="56"/>
        <end position="107"/>
    </location>
</feature>
<feature type="compositionally biased region" description="Polar residues" evidence="1">
    <location>
        <begin position="56"/>
        <end position="67"/>
    </location>
</feature>
<organism evidence="2 3">
    <name type="scientific">Schistosoma mattheei</name>
    <dbReference type="NCBI Taxonomy" id="31246"/>
    <lineage>
        <taxon>Eukaryota</taxon>
        <taxon>Metazoa</taxon>
        <taxon>Spiralia</taxon>
        <taxon>Lophotrochozoa</taxon>
        <taxon>Platyhelminthes</taxon>
        <taxon>Trematoda</taxon>
        <taxon>Digenea</taxon>
        <taxon>Strigeidida</taxon>
        <taxon>Schistosomatoidea</taxon>
        <taxon>Schistosomatidae</taxon>
        <taxon>Schistosoma</taxon>
    </lineage>
</organism>
<accession>A0AA85BWH0</accession>
<feature type="compositionally biased region" description="Polar residues" evidence="1">
    <location>
        <begin position="90"/>
        <end position="107"/>
    </location>
</feature>
<protein>
    <submittedName>
        <fullName evidence="3">Uncharacterized protein</fullName>
    </submittedName>
</protein>
<evidence type="ECO:0000313" key="3">
    <source>
        <dbReference type="WBParaSite" id="SMTH1_81500.1"/>
    </source>
</evidence>